<dbReference type="InterPro" id="IPR050734">
    <property type="entry name" value="PIH1/Kintoun_subfamily"/>
</dbReference>
<reference evidence="5" key="1">
    <citation type="submission" date="2022-11" db="UniProtKB">
        <authorList>
            <consortium name="WormBaseParasite"/>
        </authorList>
    </citation>
    <scope>IDENTIFICATION</scope>
</reference>
<feature type="domain" description="PIH1 N-terminal" evidence="3">
    <location>
        <begin position="124"/>
        <end position="249"/>
    </location>
</feature>
<evidence type="ECO:0000313" key="4">
    <source>
        <dbReference type="Proteomes" id="UP000887574"/>
    </source>
</evidence>
<dbReference type="PANTHER" id="PTHR22997">
    <property type="entry name" value="PIH1 DOMAIN-CONTAINING PROTEIN 1"/>
    <property type="match status" value="1"/>
</dbReference>
<name>A0A915E7N2_9BILA</name>
<dbReference type="GO" id="GO:0000492">
    <property type="term" value="P:box C/D snoRNP assembly"/>
    <property type="evidence" value="ECO:0007669"/>
    <property type="project" value="TreeGrafter"/>
</dbReference>
<evidence type="ECO:0000313" key="5">
    <source>
        <dbReference type="WBParaSite" id="jg2926.2"/>
    </source>
</evidence>
<evidence type="ECO:0000256" key="2">
    <source>
        <dbReference type="ARBA" id="ARBA00046233"/>
    </source>
</evidence>
<comment type="similarity">
    <text evidence="1">Belongs to the PIH1 family.</text>
</comment>
<dbReference type="GO" id="GO:0006364">
    <property type="term" value="P:rRNA processing"/>
    <property type="evidence" value="ECO:0007669"/>
    <property type="project" value="TreeGrafter"/>
</dbReference>
<keyword evidence="4" id="KW-1185">Reference proteome</keyword>
<accession>A0A915E7N2</accession>
<dbReference type="PANTHER" id="PTHR22997:SF0">
    <property type="entry name" value="PIH1 DOMAIN-CONTAINING PROTEIN 1"/>
    <property type="match status" value="1"/>
</dbReference>
<evidence type="ECO:0000259" key="3">
    <source>
        <dbReference type="Pfam" id="PF08190"/>
    </source>
</evidence>
<dbReference type="GO" id="GO:0097255">
    <property type="term" value="C:R2TP complex"/>
    <property type="evidence" value="ECO:0007669"/>
    <property type="project" value="TreeGrafter"/>
</dbReference>
<comment type="function">
    <text evidence="2">Involved in the assembly of C/D box small nucleolar ribonucleoprotein (snoRNP) particles. Recruits the SWI/SNF complex to the core promoter of rRNA genes and enhances pre-rRNA transcription. Mediates interaction of TELO2 with the R2TP complex which is necessary for the stability of MTOR and SMG1. Positively regulates the assembly and activity of the mTORC1 complex.</text>
</comment>
<dbReference type="GO" id="GO:1990904">
    <property type="term" value="C:ribonucleoprotein complex"/>
    <property type="evidence" value="ECO:0007669"/>
    <property type="project" value="TreeGrafter"/>
</dbReference>
<dbReference type="InterPro" id="IPR012981">
    <property type="entry name" value="PIH1_N"/>
</dbReference>
<dbReference type="Pfam" id="PF08190">
    <property type="entry name" value="PIH1"/>
    <property type="match status" value="1"/>
</dbReference>
<dbReference type="WBParaSite" id="jg2926.2">
    <property type="protein sequence ID" value="jg2926.2"/>
    <property type="gene ID" value="jg2926"/>
</dbReference>
<dbReference type="Proteomes" id="UP000887574">
    <property type="component" value="Unplaced"/>
</dbReference>
<organism evidence="4 5">
    <name type="scientific">Ditylenchus dipsaci</name>
    <dbReference type="NCBI Taxonomy" id="166011"/>
    <lineage>
        <taxon>Eukaryota</taxon>
        <taxon>Metazoa</taxon>
        <taxon>Ecdysozoa</taxon>
        <taxon>Nematoda</taxon>
        <taxon>Chromadorea</taxon>
        <taxon>Rhabditida</taxon>
        <taxon>Tylenchina</taxon>
        <taxon>Tylenchomorpha</taxon>
        <taxon>Sphaerularioidea</taxon>
        <taxon>Anguinidae</taxon>
        <taxon>Anguininae</taxon>
        <taxon>Ditylenchus</taxon>
    </lineage>
</organism>
<evidence type="ECO:0000256" key="1">
    <source>
        <dbReference type="ARBA" id="ARBA00008511"/>
    </source>
</evidence>
<dbReference type="AlphaFoldDB" id="A0A915E7N2"/>
<protein>
    <submittedName>
        <fullName evidence="5">PIH1 N-terminal domain-containing protein</fullName>
    </submittedName>
</protein>
<sequence>MEVASCAVPKVKAKICVFHTKQALNRKVQAFGLMPSYIDDPVVSKIVRQIEALQLTPPEEWKKCLLLLEENYNKGRPLREMTVKDDSCWTVKPTPGFVVKFKDPRYLDLANQLKIGDKHEGFSSKKFFLNIAHCIELPSPKQDLDENEVAKLLGTEDCFKIPISLSDIDQAVDNQGEIVSKVDVLVNSTFFHKRIQTSEFFRQLLIMTVIQAVEARHEIMLDSTKQVILRNKKVIGELKPQRVKEKPNNKFEKTADKSNVQGVSTLSSVSGIEEVREVVHEPLFQTTLILHEKSSLDSTRPRNYRVQILNGEQADIRIRIRDSNSELVNDVKRLTLKMNNDRCAVILDGSRVVADFFLPFYLLDEEAKCEFIAAVSTIIIKCPVNWRHQKFT</sequence>
<dbReference type="GO" id="GO:0005737">
    <property type="term" value="C:cytoplasm"/>
    <property type="evidence" value="ECO:0007669"/>
    <property type="project" value="TreeGrafter"/>
</dbReference>
<proteinExistence type="inferred from homology"/>